<feature type="transmembrane region" description="Helical" evidence="8">
    <location>
        <begin position="45"/>
        <end position="68"/>
    </location>
</feature>
<dbReference type="Proteomes" id="UP000478064">
    <property type="component" value="Unassembled WGS sequence"/>
</dbReference>
<evidence type="ECO:0000256" key="3">
    <source>
        <dbReference type="ARBA" id="ARBA00022448"/>
    </source>
</evidence>
<evidence type="ECO:0000259" key="9">
    <source>
        <dbReference type="PROSITE" id="PS51012"/>
    </source>
</evidence>
<feature type="domain" description="ABC transmembrane type-2" evidence="9">
    <location>
        <begin position="2"/>
        <end position="238"/>
    </location>
</feature>
<reference evidence="10 11" key="1">
    <citation type="submission" date="2019-10" db="EMBL/GenBank/DDBJ databases">
        <title>Evaluation of single-gene subtyping targets for Pseudomonas.</title>
        <authorList>
            <person name="Reichler S.J."/>
            <person name="Orsi R.H."/>
            <person name="Wiedmann M."/>
            <person name="Martin N.H."/>
            <person name="Murphy S.I."/>
        </authorList>
    </citation>
    <scope>NUCLEOTIDE SEQUENCE [LARGE SCALE GENOMIC DNA]</scope>
    <source>
        <strain evidence="10 11">FSL R10-1637</strain>
    </source>
</reference>
<keyword evidence="3" id="KW-0813">Transport</keyword>
<organism evidence="10 11">
    <name type="scientific">Pseudomonas helleri</name>
    <dbReference type="NCBI Taxonomy" id="1608996"/>
    <lineage>
        <taxon>Bacteria</taxon>
        <taxon>Pseudomonadati</taxon>
        <taxon>Pseudomonadota</taxon>
        <taxon>Gammaproteobacteria</taxon>
        <taxon>Pseudomonadales</taxon>
        <taxon>Pseudomonadaceae</taxon>
        <taxon>Pseudomonas</taxon>
    </lineage>
</organism>
<evidence type="ECO:0000256" key="2">
    <source>
        <dbReference type="ARBA" id="ARBA00007783"/>
    </source>
</evidence>
<accession>A0A6L5I2U3</accession>
<evidence type="ECO:0000256" key="1">
    <source>
        <dbReference type="ARBA" id="ARBA00004651"/>
    </source>
</evidence>
<dbReference type="GO" id="GO:0005886">
    <property type="term" value="C:plasma membrane"/>
    <property type="evidence" value="ECO:0007669"/>
    <property type="project" value="UniProtKB-SubCell"/>
</dbReference>
<dbReference type="PANTHER" id="PTHR30294:SF29">
    <property type="entry name" value="MULTIDRUG ABC TRANSPORTER PERMEASE YBHS-RELATED"/>
    <property type="match status" value="1"/>
</dbReference>
<dbReference type="RefSeq" id="WP_153376334.1">
    <property type="nucleotide sequence ID" value="NZ_WIVU01000147.1"/>
</dbReference>
<dbReference type="EMBL" id="WIVU01000147">
    <property type="protein sequence ID" value="MQU09548.1"/>
    <property type="molecule type" value="Genomic_DNA"/>
</dbReference>
<evidence type="ECO:0000313" key="10">
    <source>
        <dbReference type="EMBL" id="MQU09548.1"/>
    </source>
</evidence>
<dbReference type="InterPro" id="IPR051449">
    <property type="entry name" value="ABC-2_transporter_component"/>
</dbReference>
<dbReference type="InterPro" id="IPR013525">
    <property type="entry name" value="ABC2_TM"/>
</dbReference>
<keyword evidence="7 8" id="KW-0472">Membrane</keyword>
<dbReference type="InterPro" id="IPR047817">
    <property type="entry name" value="ABC2_TM_bact-type"/>
</dbReference>
<proteinExistence type="inferred from homology"/>
<feature type="transmembrane region" description="Helical" evidence="8">
    <location>
        <begin position="217"/>
        <end position="235"/>
    </location>
</feature>
<keyword evidence="4" id="KW-1003">Cell membrane</keyword>
<evidence type="ECO:0000256" key="7">
    <source>
        <dbReference type="ARBA" id="ARBA00023136"/>
    </source>
</evidence>
<dbReference type="PROSITE" id="PS51012">
    <property type="entry name" value="ABC_TM2"/>
    <property type="match status" value="1"/>
</dbReference>
<gene>
    <name evidence="10" type="ORF">GHO27_28340</name>
</gene>
<evidence type="ECO:0000256" key="6">
    <source>
        <dbReference type="ARBA" id="ARBA00022989"/>
    </source>
</evidence>
<sequence>VQGYVQGIHQQWLLERAQASGLQVPASATIQPRYRYNPDVRSLPAIVPAVIPLLLLMLPAMLTALAVVREKELGSIVNLYVTPVTRTEFLIGKQIPYVALAMVNFLCMSLLAVTVFGVPVTGSYPALALAVFLYCITSTGMGLLASAVTRSQIAAMFFAMIGTILPASQFAGLLNPVTSLEGAGRLLGEVYPATYMFAISRGVFSKALDLHDLRDSLWPLLLSVPAIMGTAVALLKKQDR</sequence>
<dbReference type="AlphaFoldDB" id="A0A6L5I2U3"/>
<dbReference type="Pfam" id="PF12698">
    <property type="entry name" value="ABC2_membrane_3"/>
    <property type="match status" value="1"/>
</dbReference>
<comment type="caution">
    <text evidence="10">The sequence shown here is derived from an EMBL/GenBank/DDBJ whole genome shotgun (WGS) entry which is preliminary data.</text>
</comment>
<evidence type="ECO:0000313" key="11">
    <source>
        <dbReference type="Proteomes" id="UP000478064"/>
    </source>
</evidence>
<dbReference type="GO" id="GO:0140359">
    <property type="term" value="F:ABC-type transporter activity"/>
    <property type="evidence" value="ECO:0007669"/>
    <property type="project" value="InterPro"/>
</dbReference>
<evidence type="ECO:0000256" key="4">
    <source>
        <dbReference type="ARBA" id="ARBA00022475"/>
    </source>
</evidence>
<name>A0A6L5I2U3_9PSED</name>
<dbReference type="PANTHER" id="PTHR30294">
    <property type="entry name" value="MEMBRANE COMPONENT OF ABC TRANSPORTER YHHJ-RELATED"/>
    <property type="match status" value="1"/>
</dbReference>
<feature type="transmembrane region" description="Helical" evidence="8">
    <location>
        <begin position="95"/>
        <end position="118"/>
    </location>
</feature>
<comment type="subcellular location">
    <subcellularLocation>
        <location evidence="1">Cell membrane</location>
        <topology evidence="1">Multi-pass membrane protein</topology>
    </subcellularLocation>
</comment>
<comment type="similarity">
    <text evidence="2">Belongs to the ABC-2 integral membrane protein family.</text>
</comment>
<feature type="non-terminal residue" evidence="10">
    <location>
        <position position="1"/>
    </location>
</feature>
<keyword evidence="5 8" id="KW-0812">Transmembrane</keyword>
<evidence type="ECO:0000256" key="5">
    <source>
        <dbReference type="ARBA" id="ARBA00022692"/>
    </source>
</evidence>
<feature type="transmembrane region" description="Helical" evidence="8">
    <location>
        <begin position="124"/>
        <end position="146"/>
    </location>
</feature>
<evidence type="ECO:0000256" key="8">
    <source>
        <dbReference type="SAM" id="Phobius"/>
    </source>
</evidence>
<protein>
    <submittedName>
        <fullName evidence="10">ABC transporter permease subunit</fullName>
    </submittedName>
</protein>
<keyword evidence="6 8" id="KW-1133">Transmembrane helix</keyword>
<feature type="transmembrane region" description="Helical" evidence="8">
    <location>
        <begin position="153"/>
        <end position="174"/>
    </location>
</feature>